<accession>A0A8H6HI33</accession>
<organism evidence="2 3">
    <name type="scientific">Ephemerocybe angulata</name>
    <dbReference type="NCBI Taxonomy" id="980116"/>
    <lineage>
        <taxon>Eukaryota</taxon>
        <taxon>Fungi</taxon>
        <taxon>Dikarya</taxon>
        <taxon>Basidiomycota</taxon>
        <taxon>Agaricomycotina</taxon>
        <taxon>Agaricomycetes</taxon>
        <taxon>Agaricomycetidae</taxon>
        <taxon>Agaricales</taxon>
        <taxon>Agaricineae</taxon>
        <taxon>Psathyrellaceae</taxon>
        <taxon>Ephemerocybe</taxon>
    </lineage>
</organism>
<protein>
    <recommendedName>
        <fullName evidence="4">F-box domain-containing protein</fullName>
    </recommendedName>
</protein>
<name>A0A8H6HI33_9AGAR</name>
<evidence type="ECO:0000256" key="1">
    <source>
        <dbReference type="SAM" id="MobiDB-lite"/>
    </source>
</evidence>
<reference evidence="2 3" key="1">
    <citation type="submission" date="2020-07" db="EMBL/GenBank/DDBJ databases">
        <title>Comparative genomics of pyrophilous fungi reveals a link between fire events and developmental genes.</title>
        <authorList>
            <consortium name="DOE Joint Genome Institute"/>
            <person name="Steindorff A.S."/>
            <person name="Carver A."/>
            <person name="Calhoun S."/>
            <person name="Stillman K."/>
            <person name="Liu H."/>
            <person name="Lipzen A."/>
            <person name="Pangilinan J."/>
            <person name="Labutti K."/>
            <person name="Bruns T.D."/>
            <person name="Grigoriev I.V."/>
        </authorList>
    </citation>
    <scope>NUCLEOTIDE SEQUENCE [LARGE SCALE GENOMIC DNA]</scope>
    <source>
        <strain evidence="2 3">CBS 144469</strain>
    </source>
</reference>
<evidence type="ECO:0000313" key="2">
    <source>
        <dbReference type="EMBL" id="KAF6747465.1"/>
    </source>
</evidence>
<proteinExistence type="predicted"/>
<feature type="region of interest" description="Disordered" evidence="1">
    <location>
        <begin position="57"/>
        <end position="88"/>
    </location>
</feature>
<sequence length="706" mass="80310">MPIAAIGGHDTLDYRLVNGGKGELSSWKTVEVRLRLENYAVQSPTFLDSHSVSMESLSSHKVGGPSSRGRSAHVQRRGTLQRAGTDPINIPTTPFAFIPPTYQHEAACWQTISLNLSSNMSGHESPNIYHLLDSNVPPNPLEIPIDIRATQARRRTRTTPSHSVSGAKDTQRGSRAHIHFLQPFENGEKVRTAEGRKELVGLSLVCKLWHDATLFTHELWTGLKIKPRHTIETFKPVEAWFSHAGSLRRRLQYDGWHLDDSEAFTDRPRLFDNCGLSPSREPGPCLLATSVLPHLLTSGPPLDHLTLMCSTTECFRQFRDVMASLRDDSANANARPWDTLRSLSLQFRSVIYQWNVPFQPTFSPHFAHLPFVESLKVHLSSDLNEFGEDEEYDVSRLDLGIPRSLIEHLTDLTIHCTWSVPHLLKLLQYCTNVKTLTIDMQHFGRAQWDLETIPFVQQYLASPLVLPNLLTLRIRKSRNVDLLQVLKAPQLVSLDIEMFPRNPVKDEELPVPVATFLEQSGCAPSFRSFRLGTCIIDAEQLFMILSILPSSLATLTLDTLDVDLWCLCDLLKILDTARRGNDLCFPYLEKLEILKVPPGHQLDSVVDYIKSRGPNSKFQFVASYRMREQRVLKEKDIQDSLRFTGSGVNHLLLALIIPKEGLSDTRRKPWREQRVMKEEDARETLQFWRSGVRASIVPFVKWTRYM</sequence>
<gene>
    <name evidence="2" type="ORF">DFP72DRAFT_854428</name>
</gene>
<keyword evidence="3" id="KW-1185">Reference proteome</keyword>
<dbReference type="AlphaFoldDB" id="A0A8H6HI33"/>
<dbReference type="EMBL" id="JACGCI010000081">
    <property type="protein sequence ID" value="KAF6747465.1"/>
    <property type="molecule type" value="Genomic_DNA"/>
</dbReference>
<evidence type="ECO:0000313" key="3">
    <source>
        <dbReference type="Proteomes" id="UP000521943"/>
    </source>
</evidence>
<dbReference type="Proteomes" id="UP000521943">
    <property type="component" value="Unassembled WGS sequence"/>
</dbReference>
<dbReference type="OrthoDB" id="3365698at2759"/>
<evidence type="ECO:0008006" key="4">
    <source>
        <dbReference type="Google" id="ProtNLM"/>
    </source>
</evidence>
<comment type="caution">
    <text evidence="2">The sequence shown here is derived from an EMBL/GenBank/DDBJ whole genome shotgun (WGS) entry which is preliminary data.</text>
</comment>
<feature type="region of interest" description="Disordered" evidence="1">
    <location>
        <begin position="152"/>
        <end position="172"/>
    </location>
</feature>